<dbReference type="InterPro" id="IPR036990">
    <property type="entry name" value="M14A-like_propep"/>
</dbReference>
<comment type="similarity">
    <text evidence="2 11">Belongs to the peptidase M14 family.</text>
</comment>
<keyword evidence="6 12" id="KW-0732">Signal</keyword>
<comment type="cofactor">
    <cofactor evidence="1">
        <name>Zn(2+)</name>
        <dbReference type="ChEBI" id="CHEBI:29105"/>
    </cofactor>
</comment>
<evidence type="ECO:0000256" key="2">
    <source>
        <dbReference type="ARBA" id="ARBA00005988"/>
    </source>
</evidence>
<feature type="signal peptide" evidence="12">
    <location>
        <begin position="1"/>
        <end position="34"/>
    </location>
</feature>
<keyword evidence="10" id="KW-1015">Disulfide bond</keyword>
<dbReference type="PANTHER" id="PTHR11705">
    <property type="entry name" value="PROTEASE FAMILY M14 CARBOXYPEPTIDASE A,B"/>
    <property type="match status" value="1"/>
</dbReference>
<dbReference type="AlphaFoldDB" id="A0AAV2RVH9"/>
<feature type="chain" id="PRO_5043315378" description="Peptidase M14 domain-containing protein" evidence="12">
    <location>
        <begin position="35"/>
        <end position="207"/>
    </location>
</feature>
<evidence type="ECO:0000256" key="5">
    <source>
        <dbReference type="ARBA" id="ARBA00022723"/>
    </source>
</evidence>
<dbReference type="Pfam" id="PF02244">
    <property type="entry name" value="Propep_M14"/>
    <property type="match status" value="1"/>
</dbReference>
<keyword evidence="4" id="KW-0645">Protease</keyword>
<sequence>MTMAPGSSFLSPYLVLFLLLRTTLFGLLTPGVYGEKVNYSGYRIISVVTQDQSQSDWLDQIVDNMGLQLLSDVNLRGLPVDILVPPQKYSLFTGQVHGQGLQFEVGIEDVQMQLDNESSNLRPPIRSGEFDHGTYHDLESIIGIINSVENDFPERVSTSVIGTTYEKRPIIIVKVTSGSDFNNTRREKDRKKNKDIIFFDCGIHPRE</sequence>
<gene>
    <name evidence="14" type="ORF">MNOR_LOCUS29137</name>
</gene>
<accession>A0AAV2RVH9</accession>
<dbReference type="Pfam" id="PF00246">
    <property type="entry name" value="Peptidase_M14"/>
    <property type="match status" value="1"/>
</dbReference>
<evidence type="ECO:0000256" key="1">
    <source>
        <dbReference type="ARBA" id="ARBA00001947"/>
    </source>
</evidence>
<dbReference type="InterPro" id="IPR000834">
    <property type="entry name" value="Peptidase_M14"/>
</dbReference>
<dbReference type="GO" id="GO:0008270">
    <property type="term" value="F:zinc ion binding"/>
    <property type="evidence" value="ECO:0007669"/>
    <property type="project" value="InterPro"/>
</dbReference>
<evidence type="ECO:0000256" key="6">
    <source>
        <dbReference type="ARBA" id="ARBA00022729"/>
    </source>
</evidence>
<evidence type="ECO:0000313" key="14">
    <source>
        <dbReference type="EMBL" id="CAL4142519.1"/>
    </source>
</evidence>
<keyword evidence="5" id="KW-0479">Metal-binding</keyword>
<evidence type="ECO:0000313" key="15">
    <source>
        <dbReference type="Proteomes" id="UP001497623"/>
    </source>
</evidence>
<evidence type="ECO:0000256" key="8">
    <source>
        <dbReference type="ARBA" id="ARBA00022833"/>
    </source>
</evidence>
<dbReference type="InterPro" id="IPR003146">
    <property type="entry name" value="M14A_act_pep"/>
</dbReference>
<keyword evidence="9" id="KW-0482">Metalloprotease</keyword>
<organism evidence="14 15">
    <name type="scientific">Meganyctiphanes norvegica</name>
    <name type="common">Northern krill</name>
    <name type="synonym">Thysanopoda norvegica</name>
    <dbReference type="NCBI Taxonomy" id="48144"/>
    <lineage>
        <taxon>Eukaryota</taxon>
        <taxon>Metazoa</taxon>
        <taxon>Ecdysozoa</taxon>
        <taxon>Arthropoda</taxon>
        <taxon>Crustacea</taxon>
        <taxon>Multicrustacea</taxon>
        <taxon>Malacostraca</taxon>
        <taxon>Eumalacostraca</taxon>
        <taxon>Eucarida</taxon>
        <taxon>Euphausiacea</taxon>
        <taxon>Euphausiidae</taxon>
        <taxon>Meganyctiphanes</taxon>
    </lineage>
</organism>
<keyword evidence="8" id="KW-0862">Zinc</keyword>
<evidence type="ECO:0000256" key="9">
    <source>
        <dbReference type="ARBA" id="ARBA00023049"/>
    </source>
</evidence>
<dbReference type="SUPFAM" id="SSF54897">
    <property type="entry name" value="Protease propeptides/inhibitors"/>
    <property type="match status" value="1"/>
</dbReference>
<dbReference type="EMBL" id="CAXKWB010033253">
    <property type="protein sequence ID" value="CAL4142519.1"/>
    <property type="molecule type" value="Genomic_DNA"/>
</dbReference>
<evidence type="ECO:0000256" key="12">
    <source>
        <dbReference type="SAM" id="SignalP"/>
    </source>
</evidence>
<dbReference type="GO" id="GO:0005615">
    <property type="term" value="C:extracellular space"/>
    <property type="evidence" value="ECO:0007669"/>
    <property type="project" value="TreeGrafter"/>
</dbReference>
<evidence type="ECO:0000256" key="11">
    <source>
        <dbReference type="PROSITE-ProRule" id="PRU01379"/>
    </source>
</evidence>
<dbReference type="Gene3D" id="3.40.630.10">
    <property type="entry name" value="Zn peptidases"/>
    <property type="match status" value="1"/>
</dbReference>
<evidence type="ECO:0000256" key="3">
    <source>
        <dbReference type="ARBA" id="ARBA00022645"/>
    </source>
</evidence>
<dbReference type="GO" id="GO:0006508">
    <property type="term" value="P:proteolysis"/>
    <property type="evidence" value="ECO:0007669"/>
    <property type="project" value="UniProtKB-KW"/>
</dbReference>
<reference evidence="14 15" key="1">
    <citation type="submission" date="2024-05" db="EMBL/GenBank/DDBJ databases">
        <authorList>
            <person name="Wallberg A."/>
        </authorList>
    </citation>
    <scope>NUCLEOTIDE SEQUENCE [LARGE SCALE GENOMIC DNA]</scope>
</reference>
<name>A0AAV2RVH9_MEGNR</name>
<dbReference type="Gene3D" id="3.30.70.340">
    <property type="entry name" value="Metallocarboxypeptidase-like"/>
    <property type="match status" value="1"/>
</dbReference>
<evidence type="ECO:0000259" key="13">
    <source>
        <dbReference type="PROSITE" id="PS52035"/>
    </source>
</evidence>
<dbReference type="SUPFAM" id="SSF53187">
    <property type="entry name" value="Zn-dependent exopeptidases"/>
    <property type="match status" value="1"/>
</dbReference>
<feature type="non-terminal residue" evidence="14">
    <location>
        <position position="207"/>
    </location>
</feature>
<dbReference type="PROSITE" id="PS52035">
    <property type="entry name" value="PEPTIDASE_M14"/>
    <property type="match status" value="1"/>
</dbReference>
<dbReference type="GO" id="GO:0004181">
    <property type="term" value="F:metallocarboxypeptidase activity"/>
    <property type="evidence" value="ECO:0007669"/>
    <property type="project" value="InterPro"/>
</dbReference>
<comment type="caution">
    <text evidence="14">The sequence shown here is derived from an EMBL/GenBank/DDBJ whole genome shotgun (WGS) entry which is preliminary data.</text>
</comment>
<feature type="domain" description="Peptidase M14" evidence="13">
    <location>
        <begin position="134"/>
        <end position="207"/>
    </location>
</feature>
<dbReference type="PANTHER" id="PTHR11705:SF91">
    <property type="entry name" value="FI01817P-RELATED"/>
    <property type="match status" value="1"/>
</dbReference>
<dbReference type="Proteomes" id="UP001497623">
    <property type="component" value="Unassembled WGS sequence"/>
</dbReference>
<comment type="caution">
    <text evidence="11">Lacks conserved residue(s) required for the propagation of feature annotation.</text>
</comment>
<keyword evidence="7" id="KW-0378">Hydrolase</keyword>
<keyword evidence="15" id="KW-1185">Reference proteome</keyword>
<proteinExistence type="inferred from homology"/>
<evidence type="ECO:0000256" key="7">
    <source>
        <dbReference type="ARBA" id="ARBA00022801"/>
    </source>
</evidence>
<protein>
    <recommendedName>
        <fullName evidence="13">Peptidase M14 domain-containing protein</fullName>
    </recommendedName>
</protein>
<evidence type="ECO:0000256" key="4">
    <source>
        <dbReference type="ARBA" id="ARBA00022670"/>
    </source>
</evidence>
<evidence type="ECO:0000256" key="10">
    <source>
        <dbReference type="ARBA" id="ARBA00023157"/>
    </source>
</evidence>
<keyword evidence="3" id="KW-0121">Carboxypeptidase</keyword>